<dbReference type="EMBL" id="CP017675">
    <property type="protein sequence ID" value="APB34349.1"/>
    <property type="molecule type" value="Genomic_DNA"/>
</dbReference>
<protein>
    <submittedName>
        <fullName evidence="1">Uncharacterized protein</fullName>
    </submittedName>
</protein>
<dbReference type="InterPro" id="IPR021228">
    <property type="entry name" value="BrxD"/>
</dbReference>
<dbReference type="KEGG" id="glt:GlitD10_2023"/>
<dbReference type="AlphaFoldDB" id="A0A1J0AEJ0"/>
<dbReference type="Gene3D" id="3.40.50.300">
    <property type="entry name" value="P-loop containing nucleotide triphosphate hydrolases"/>
    <property type="match status" value="1"/>
</dbReference>
<reference evidence="1 2" key="1">
    <citation type="submission" date="2016-10" db="EMBL/GenBank/DDBJ databases">
        <title>Description of Gloeomargarita lithophora gen. nov., sp. nov., a thylakoid-bearing basal-branching cyanobacterium with intracellular carbonates, and proposal for Gloeomargaritales ord. nov.</title>
        <authorList>
            <person name="Moreira D."/>
            <person name="Tavera R."/>
            <person name="Benzerara K."/>
            <person name="Skouri-Panet F."/>
            <person name="Couradeau E."/>
            <person name="Gerard E."/>
            <person name="Loussert C."/>
            <person name="Novelo E."/>
            <person name="Zivanovic Y."/>
            <person name="Lopez-Garcia P."/>
        </authorList>
    </citation>
    <scope>NUCLEOTIDE SEQUENCE [LARGE SCALE GENOMIC DNA]</scope>
    <source>
        <strain evidence="1 2">D10</strain>
    </source>
</reference>
<sequence length="392" mass="44477">MFLEPDDLLLLSKGQTPQSDDLLQAMTLGRSTWLDYMDDRYLKNHIAQGGSKVKLLVGSPGTGKTHLLRVLLGDGEKLGYQTVYLSARQCPLNNLIGLYQEIAKQVVNEDLVRGLCYRIAKTISASTDYDGSGVFAPKIYDQYPGAALANEQIRKTAGEIIKNTDLSSSFKAFAYQVIQNRMINHSPANIEVVCRWLMGQPLDRQEREAFSLFEKLNKTNARDWLNSLIVLCKLAGRKGLIIAIDDLEVITEKSQGNRYNFTKRQVDDICELVRQLIDDTEVLSGCLFLLSGRRHIIEDHSRSFRSYDALWIRLQTGLTDYKRFNPFADLVDVDKHLDSQDKKFFSNIFAKIQNLIRDAELGEIQPPEDYRSLTSELQQMVIDAVCIQGAKR</sequence>
<dbReference type="InterPro" id="IPR027417">
    <property type="entry name" value="P-loop_NTPase"/>
</dbReference>
<dbReference type="OrthoDB" id="9772976at2"/>
<dbReference type="SUPFAM" id="SSF52540">
    <property type="entry name" value="P-loop containing nucleoside triphosphate hydrolases"/>
    <property type="match status" value="1"/>
</dbReference>
<dbReference type="STRING" id="1188229.GlitD10_2023"/>
<evidence type="ECO:0000313" key="2">
    <source>
        <dbReference type="Proteomes" id="UP000180235"/>
    </source>
</evidence>
<evidence type="ECO:0000313" key="1">
    <source>
        <dbReference type="EMBL" id="APB34349.1"/>
    </source>
</evidence>
<gene>
    <name evidence="1" type="ORF">GlitD10_2023</name>
</gene>
<organism evidence="1 2">
    <name type="scientific">Gloeomargarita lithophora Alchichica-D10</name>
    <dbReference type="NCBI Taxonomy" id="1188229"/>
    <lineage>
        <taxon>Bacteria</taxon>
        <taxon>Bacillati</taxon>
        <taxon>Cyanobacteriota</taxon>
        <taxon>Cyanophyceae</taxon>
        <taxon>Gloeomargaritales</taxon>
        <taxon>Gloeomargaritaceae</taxon>
        <taxon>Gloeomargarita</taxon>
    </lineage>
</organism>
<dbReference type="Proteomes" id="UP000180235">
    <property type="component" value="Chromosome"/>
</dbReference>
<keyword evidence="2" id="KW-1185">Reference proteome</keyword>
<dbReference type="Pfam" id="PF10923">
    <property type="entry name" value="BrxC_BrxD"/>
    <property type="match status" value="1"/>
</dbReference>
<dbReference type="RefSeq" id="WP_071454800.1">
    <property type="nucleotide sequence ID" value="NZ_CP017675.1"/>
</dbReference>
<name>A0A1J0AEJ0_9CYAN</name>
<accession>A0A1J0AEJ0</accession>
<proteinExistence type="predicted"/>